<organism evidence="9 10">
    <name type="scientific">Laodelphax striatellus</name>
    <name type="common">Small brown planthopper</name>
    <name type="synonym">Delphax striatella</name>
    <dbReference type="NCBI Taxonomy" id="195883"/>
    <lineage>
        <taxon>Eukaryota</taxon>
        <taxon>Metazoa</taxon>
        <taxon>Ecdysozoa</taxon>
        <taxon>Arthropoda</taxon>
        <taxon>Hexapoda</taxon>
        <taxon>Insecta</taxon>
        <taxon>Pterygota</taxon>
        <taxon>Neoptera</taxon>
        <taxon>Paraneoptera</taxon>
        <taxon>Hemiptera</taxon>
        <taxon>Auchenorrhyncha</taxon>
        <taxon>Fulgoroidea</taxon>
        <taxon>Delphacidae</taxon>
        <taxon>Criomorphinae</taxon>
        <taxon>Laodelphax</taxon>
    </lineage>
</organism>
<feature type="compositionally biased region" description="Basic residues" evidence="7">
    <location>
        <begin position="219"/>
        <end position="228"/>
    </location>
</feature>
<dbReference type="AlphaFoldDB" id="A0A482XSZ2"/>
<evidence type="ECO:0000256" key="6">
    <source>
        <dbReference type="PROSITE-ProRule" id="PRU00176"/>
    </source>
</evidence>
<dbReference type="InterPro" id="IPR051847">
    <property type="entry name" value="RNA_proc/Spliceosome_comp"/>
</dbReference>
<dbReference type="PANTHER" id="PTHR45880:SF1">
    <property type="entry name" value="RNA-BINDING MOTIF PROTEIN, X-LINKED 2"/>
    <property type="match status" value="1"/>
</dbReference>
<dbReference type="InterPro" id="IPR045844">
    <property type="entry name" value="RRM_Ist3-like"/>
</dbReference>
<dbReference type="Gene3D" id="3.30.70.330">
    <property type="match status" value="1"/>
</dbReference>
<gene>
    <name evidence="9" type="ORF">LSTR_LSTR008408</name>
</gene>
<dbReference type="FunCoup" id="A0A482XSZ2">
    <property type="interactions" value="151"/>
</dbReference>
<proteinExistence type="inferred from homology"/>
<dbReference type="SMART" id="SM00360">
    <property type="entry name" value="RRM"/>
    <property type="match status" value="1"/>
</dbReference>
<dbReference type="FunFam" id="3.30.70.330:FF:000218">
    <property type="entry name" value="RNA-binding motif protein, X-linked 2"/>
    <property type="match status" value="1"/>
</dbReference>
<dbReference type="InterPro" id="IPR035979">
    <property type="entry name" value="RBD_domain_sf"/>
</dbReference>
<evidence type="ECO:0000256" key="3">
    <source>
        <dbReference type="ARBA" id="ARBA00061455"/>
    </source>
</evidence>
<dbReference type="GO" id="GO:0000398">
    <property type="term" value="P:mRNA splicing, via spliceosome"/>
    <property type="evidence" value="ECO:0007669"/>
    <property type="project" value="InterPro"/>
</dbReference>
<dbReference type="InterPro" id="IPR000504">
    <property type="entry name" value="RRM_dom"/>
</dbReference>
<feature type="compositionally biased region" description="Basic residues" evidence="7">
    <location>
        <begin position="159"/>
        <end position="178"/>
    </location>
</feature>
<evidence type="ECO:0000256" key="5">
    <source>
        <dbReference type="ARBA" id="ARBA00074390"/>
    </source>
</evidence>
<dbReference type="GO" id="GO:0071013">
    <property type="term" value="C:catalytic step 2 spliceosome"/>
    <property type="evidence" value="ECO:0007669"/>
    <property type="project" value="TreeGrafter"/>
</dbReference>
<comment type="similarity">
    <text evidence="3">Belongs to the IST3 family.</text>
</comment>
<dbReference type="InterPro" id="IPR012677">
    <property type="entry name" value="Nucleotide-bd_a/b_plait_sf"/>
</dbReference>
<dbReference type="Pfam" id="PF00076">
    <property type="entry name" value="RRM_1"/>
    <property type="match status" value="1"/>
</dbReference>
<comment type="function">
    <text evidence="2">Involved in pre-mRNA splicing as component of the activated spliceosome. As a component of the minor spliceosome, involved in the splicing of U12-type introns in pre-mRNAs.</text>
</comment>
<dbReference type="GO" id="GO:0005654">
    <property type="term" value="C:nucleoplasm"/>
    <property type="evidence" value="ECO:0007669"/>
    <property type="project" value="UniProtKB-ARBA"/>
</dbReference>
<feature type="domain" description="RRM" evidence="8">
    <location>
        <begin position="34"/>
        <end position="112"/>
    </location>
</feature>
<comment type="caution">
    <text evidence="9">The sequence shown here is derived from an EMBL/GenBank/DDBJ whole genome shotgun (WGS) entry which is preliminary data.</text>
</comment>
<evidence type="ECO:0000313" key="9">
    <source>
        <dbReference type="EMBL" id="RZF49122.1"/>
    </source>
</evidence>
<keyword evidence="10" id="KW-1185">Reference proteome</keyword>
<evidence type="ECO:0000259" key="8">
    <source>
        <dbReference type="PROSITE" id="PS50102"/>
    </source>
</evidence>
<reference evidence="9 10" key="1">
    <citation type="journal article" date="2017" name="Gigascience">
        <title>Genome sequence of the small brown planthopper, Laodelphax striatellus.</title>
        <authorList>
            <person name="Zhu J."/>
            <person name="Jiang F."/>
            <person name="Wang X."/>
            <person name="Yang P."/>
            <person name="Bao Y."/>
            <person name="Zhao W."/>
            <person name="Wang W."/>
            <person name="Lu H."/>
            <person name="Wang Q."/>
            <person name="Cui N."/>
            <person name="Li J."/>
            <person name="Chen X."/>
            <person name="Luo L."/>
            <person name="Yu J."/>
            <person name="Kang L."/>
            <person name="Cui F."/>
        </authorList>
    </citation>
    <scope>NUCLEOTIDE SEQUENCE [LARGE SCALE GENOMIC DNA]</scope>
    <source>
        <strain evidence="9">Lst14</strain>
    </source>
</reference>
<dbReference type="PANTHER" id="PTHR45880">
    <property type="entry name" value="RNA-BINDING MOTIF PROTEIN, X-LINKED 2"/>
    <property type="match status" value="1"/>
</dbReference>
<feature type="compositionally biased region" description="Basic residues" evidence="7">
    <location>
        <begin position="279"/>
        <end position="294"/>
    </location>
</feature>
<dbReference type="InParanoid" id="A0A482XSZ2"/>
<dbReference type="EMBL" id="QKKF02000377">
    <property type="protein sequence ID" value="RZF49122.1"/>
    <property type="molecule type" value="Genomic_DNA"/>
</dbReference>
<evidence type="ECO:0000256" key="2">
    <source>
        <dbReference type="ARBA" id="ARBA00053249"/>
    </source>
</evidence>
<feature type="compositionally biased region" description="Basic and acidic residues" evidence="7">
    <location>
        <begin position="145"/>
        <end position="158"/>
    </location>
</feature>
<dbReference type="GO" id="GO:0071011">
    <property type="term" value="C:precatalytic spliceosome"/>
    <property type="evidence" value="ECO:0007669"/>
    <property type="project" value="TreeGrafter"/>
</dbReference>
<dbReference type="OrthoDB" id="2573941at2759"/>
<name>A0A482XSZ2_LAOST</name>
<feature type="region of interest" description="Disordered" evidence="7">
    <location>
        <begin position="124"/>
        <end position="294"/>
    </location>
</feature>
<dbReference type="Proteomes" id="UP000291343">
    <property type="component" value="Unassembled WGS sequence"/>
</dbReference>
<evidence type="ECO:0000256" key="7">
    <source>
        <dbReference type="SAM" id="MobiDB-lite"/>
    </source>
</evidence>
<dbReference type="GO" id="GO:0005686">
    <property type="term" value="C:U2 snRNP"/>
    <property type="evidence" value="ECO:0007669"/>
    <property type="project" value="TreeGrafter"/>
</dbReference>
<sequence length="294" mass="33845">MNPMTNVKNIKKLSEQELTMGLKTSWHDQYKGSAWIFIGGLPYDLTEGDVLCIFSQYGEIVNINLVRDKATGKQKGFCFICYEDQRSTNLAVDNLNAIKILGRTIRVDHVADYKAPKDIKIEDPEMERLRKEGCAPSVQPPLDITKIKKEPDTSEIKLKKVKKEKKEKKKKSKKKNKATRSSSPSSSDSSPTQSKNKKSTKRSYSSDDSDSESEDERKTIKKNKKKHSMSSESEDEERPRNHKLSRQVQEETRVKKIKKLKKNKRSYESDSSDSSEHSSKHRKNHSHRTDRKAR</sequence>
<evidence type="ECO:0000313" key="10">
    <source>
        <dbReference type="Proteomes" id="UP000291343"/>
    </source>
</evidence>
<accession>A0A482XSZ2</accession>
<comment type="subunit">
    <text evidence="4">Part of the activated spliceosome B/catalytic step 1 spliceosome, one of the forms of the spliceosome which has a well-formed active site but still cannot catalyze the branching reaction and is composed of at least 52 proteins, the U2, U5 and U6 snRNAs and the pre-mRNA. Component of the minor spliceosome, which splices U12-type introns.</text>
</comment>
<protein>
    <recommendedName>
        <fullName evidence="5">RNA-binding motif protein, X-linked 2</fullName>
    </recommendedName>
</protein>
<feature type="compositionally biased region" description="Basic and acidic residues" evidence="7">
    <location>
        <begin position="124"/>
        <end position="133"/>
    </location>
</feature>
<dbReference type="PROSITE" id="PS50102">
    <property type="entry name" value="RRM"/>
    <property type="match status" value="1"/>
</dbReference>
<dbReference type="SMR" id="A0A482XSZ2"/>
<dbReference type="SUPFAM" id="SSF54928">
    <property type="entry name" value="RNA-binding domain, RBD"/>
    <property type="match status" value="1"/>
</dbReference>
<feature type="compositionally biased region" description="Low complexity" evidence="7">
    <location>
        <begin position="181"/>
        <end position="191"/>
    </location>
</feature>
<feature type="compositionally biased region" description="Basic residues" evidence="7">
    <location>
        <begin position="255"/>
        <end position="264"/>
    </location>
</feature>
<dbReference type="GO" id="GO:0003723">
    <property type="term" value="F:RNA binding"/>
    <property type="evidence" value="ECO:0007669"/>
    <property type="project" value="UniProtKB-UniRule"/>
</dbReference>
<dbReference type="CDD" id="cd12411">
    <property type="entry name" value="RRM_ist3_like"/>
    <property type="match status" value="1"/>
</dbReference>
<evidence type="ECO:0000256" key="4">
    <source>
        <dbReference type="ARBA" id="ARBA00064744"/>
    </source>
</evidence>
<evidence type="ECO:0000256" key="1">
    <source>
        <dbReference type="ARBA" id="ARBA00022884"/>
    </source>
</evidence>
<keyword evidence="1 6" id="KW-0694">RNA-binding</keyword>
<dbReference type="STRING" id="195883.A0A482XSZ2"/>